<feature type="transmembrane region" description="Helical" evidence="7">
    <location>
        <begin position="502"/>
        <end position="525"/>
    </location>
</feature>
<feature type="domain" description="MacB-like periplasmic core" evidence="9">
    <location>
        <begin position="119"/>
        <end position="312"/>
    </location>
</feature>
<gene>
    <name evidence="10" type="ORF">HRJ53_27445</name>
</gene>
<feature type="transmembrane region" description="Helical" evidence="7">
    <location>
        <begin position="409"/>
        <end position="429"/>
    </location>
</feature>
<comment type="subcellular location">
    <subcellularLocation>
        <location evidence="1">Cell membrane</location>
        <topology evidence="1">Multi-pass membrane protein</topology>
    </subcellularLocation>
</comment>
<feature type="transmembrane region" description="Helical" evidence="7">
    <location>
        <begin position="352"/>
        <end position="377"/>
    </location>
</feature>
<feature type="transmembrane region" description="Helical" evidence="7">
    <location>
        <begin position="449"/>
        <end position="469"/>
    </location>
</feature>
<evidence type="ECO:0000256" key="1">
    <source>
        <dbReference type="ARBA" id="ARBA00004651"/>
    </source>
</evidence>
<evidence type="ECO:0000313" key="11">
    <source>
        <dbReference type="Proteomes" id="UP000567293"/>
    </source>
</evidence>
<organism evidence="10 11">
    <name type="scientific">Candidatus Acidiferrum panamense</name>
    <dbReference type="NCBI Taxonomy" id="2741543"/>
    <lineage>
        <taxon>Bacteria</taxon>
        <taxon>Pseudomonadati</taxon>
        <taxon>Acidobacteriota</taxon>
        <taxon>Terriglobia</taxon>
        <taxon>Candidatus Acidiferrales</taxon>
        <taxon>Candidatus Acidiferrum</taxon>
    </lineage>
</organism>
<dbReference type="GO" id="GO:0022857">
    <property type="term" value="F:transmembrane transporter activity"/>
    <property type="evidence" value="ECO:0007669"/>
    <property type="project" value="TreeGrafter"/>
</dbReference>
<sequence>MSFVWRVYRRLAQAFPHEFKVAYGTELLQAGEDSLADVAKRQGAAGLIRLIADIAIRVPVEYLAEMRGDLRYGWRALRGSPGFALVGIISMGLGIGLTTNVYSSKWAILFRDLPGAANAKRLVMLQESTEGDLARASYYYVERYREQKRLFSGVAAFETGVPFNVTFSGEASEKPERVFGRLVSADYFAVLGVKAQQGRVFSPDVDKSGDAAVVVISDRFWRNRLHASPEALGQTLRLNGQLATIVGITPKGFQGALAVNPSELFVPITAPPALAPELANDVLHRRDAKQFLPVLCLAPSVTMESAEAALDAITRELDEEDSYSLRRTEKGRRITLLSAGTSIPIPQKVKPALIGFFLALMGLIITLACMNLANMLIARGANRRKELAIRLSVGASRFRIVRQMVSEGILLSLMGGLAGMALAYVLARLNAHFSAPTIVPVEFYAGLDWRAGVFAFALAIVCGVGFSLAPALQATKADLTPALKEGSALQLPGYRRLGLRNLLIVIQVAASLMLLLMTGFLVLGISKSSGIQ</sequence>
<dbReference type="EMBL" id="JACDQQ010002653">
    <property type="protein sequence ID" value="MBA0088742.1"/>
    <property type="molecule type" value="Genomic_DNA"/>
</dbReference>
<keyword evidence="11" id="KW-1185">Reference proteome</keyword>
<evidence type="ECO:0000256" key="6">
    <source>
        <dbReference type="ARBA" id="ARBA00038076"/>
    </source>
</evidence>
<evidence type="ECO:0000256" key="5">
    <source>
        <dbReference type="ARBA" id="ARBA00023136"/>
    </source>
</evidence>
<evidence type="ECO:0000259" key="9">
    <source>
        <dbReference type="Pfam" id="PF12704"/>
    </source>
</evidence>
<dbReference type="Pfam" id="PF02687">
    <property type="entry name" value="FtsX"/>
    <property type="match status" value="1"/>
</dbReference>
<dbReference type="Pfam" id="PF12704">
    <property type="entry name" value="MacB_PCD"/>
    <property type="match status" value="1"/>
</dbReference>
<evidence type="ECO:0000256" key="7">
    <source>
        <dbReference type="SAM" id="Phobius"/>
    </source>
</evidence>
<accession>A0A7V8T0H5</accession>
<evidence type="ECO:0000256" key="3">
    <source>
        <dbReference type="ARBA" id="ARBA00022692"/>
    </source>
</evidence>
<protein>
    <submittedName>
        <fullName evidence="10">ABC transporter permease</fullName>
    </submittedName>
</protein>
<reference evidence="10" key="1">
    <citation type="submission" date="2020-06" db="EMBL/GenBank/DDBJ databases">
        <title>Legume-microbial interactions unlock mineral nutrients during tropical forest succession.</title>
        <authorList>
            <person name="Epihov D.Z."/>
        </authorList>
    </citation>
    <scope>NUCLEOTIDE SEQUENCE [LARGE SCALE GENOMIC DNA]</scope>
    <source>
        <strain evidence="10">Pan2503</strain>
    </source>
</reference>
<proteinExistence type="inferred from homology"/>
<keyword evidence="2" id="KW-1003">Cell membrane</keyword>
<keyword evidence="4 7" id="KW-1133">Transmembrane helix</keyword>
<comment type="caution">
    <text evidence="10">The sequence shown here is derived from an EMBL/GenBank/DDBJ whole genome shotgun (WGS) entry which is preliminary data.</text>
</comment>
<comment type="similarity">
    <text evidence="6">Belongs to the ABC-4 integral membrane protein family.</text>
</comment>
<dbReference type="Proteomes" id="UP000567293">
    <property type="component" value="Unassembled WGS sequence"/>
</dbReference>
<dbReference type="InterPro" id="IPR025857">
    <property type="entry name" value="MacB_PCD"/>
</dbReference>
<evidence type="ECO:0000259" key="8">
    <source>
        <dbReference type="Pfam" id="PF02687"/>
    </source>
</evidence>
<name>A0A7V8T0H5_9BACT</name>
<feature type="domain" description="ABC3 transporter permease C-terminal" evidence="8">
    <location>
        <begin position="360"/>
        <end position="477"/>
    </location>
</feature>
<dbReference type="PANTHER" id="PTHR30572">
    <property type="entry name" value="MEMBRANE COMPONENT OF TRANSPORTER-RELATED"/>
    <property type="match status" value="1"/>
</dbReference>
<dbReference type="InterPro" id="IPR050250">
    <property type="entry name" value="Macrolide_Exporter_MacB"/>
</dbReference>
<keyword evidence="5 7" id="KW-0472">Membrane</keyword>
<keyword evidence="3 7" id="KW-0812">Transmembrane</keyword>
<evidence type="ECO:0000256" key="4">
    <source>
        <dbReference type="ARBA" id="ARBA00022989"/>
    </source>
</evidence>
<dbReference type="AlphaFoldDB" id="A0A7V8T0H5"/>
<evidence type="ECO:0000313" key="10">
    <source>
        <dbReference type="EMBL" id="MBA0088742.1"/>
    </source>
</evidence>
<evidence type="ECO:0000256" key="2">
    <source>
        <dbReference type="ARBA" id="ARBA00022475"/>
    </source>
</evidence>
<dbReference type="InterPro" id="IPR003838">
    <property type="entry name" value="ABC3_permease_C"/>
</dbReference>
<feature type="transmembrane region" description="Helical" evidence="7">
    <location>
        <begin position="82"/>
        <end position="102"/>
    </location>
</feature>
<dbReference type="GO" id="GO:0005886">
    <property type="term" value="C:plasma membrane"/>
    <property type="evidence" value="ECO:0007669"/>
    <property type="project" value="UniProtKB-SubCell"/>
</dbReference>
<dbReference type="PANTHER" id="PTHR30572:SF4">
    <property type="entry name" value="ABC TRANSPORTER PERMEASE YTRF"/>
    <property type="match status" value="1"/>
</dbReference>
<feature type="non-terminal residue" evidence="10">
    <location>
        <position position="532"/>
    </location>
</feature>